<feature type="transmembrane region" description="Helical" evidence="20">
    <location>
        <begin position="289"/>
        <end position="308"/>
    </location>
</feature>
<evidence type="ECO:0000256" key="13">
    <source>
        <dbReference type="ARBA" id="ARBA00023004"/>
    </source>
</evidence>
<dbReference type="FunFam" id="1.20.810.10:FF:000002">
    <property type="entry name" value="Cytochrome b"/>
    <property type="match status" value="1"/>
</dbReference>
<evidence type="ECO:0000256" key="10">
    <source>
        <dbReference type="ARBA" id="ARBA00022792"/>
    </source>
</evidence>
<evidence type="ECO:0000256" key="14">
    <source>
        <dbReference type="ARBA" id="ARBA00023075"/>
    </source>
</evidence>
<keyword evidence="12 20" id="KW-1133">Transmembrane helix</keyword>
<keyword evidence="6 19" id="KW-0349">Heme</keyword>
<dbReference type="InterPro" id="IPR005797">
    <property type="entry name" value="Cyt_b/b6_N"/>
</dbReference>
<dbReference type="GO" id="GO:0008121">
    <property type="term" value="F:quinol-cytochrome-c reductase activity"/>
    <property type="evidence" value="ECO:0007669"/>
    <property type="project" value="InterPro"/>
</dbReference>
<comment type="subunit">
    <text evidence="3">The main subunits of complex b-c1 are: cytochrome b, cytochrome c1 and the Rieske protein.</text>
</comment>
<dbReference type="AlphaFoldDB" id="A0A1Q1MPV2"/>
<evidence type="ECO:0000256" key="20">
    <source>
        <dbReference type="RuleBase" id="RU362117"/>
    </source>
</evidence>
<dbReference type="GO" id="GO:0045275">
    <property type="term" value="C:respiratory chain complex III"/>
    <property type="evidence" value="ECO:0007669"/>
    <property type="project" value="InterPro"/>
</dbReference>
<comment type="similarity">
    <text evidence="17 20">Belongs to the cytochrome b family.</text>
</comment>
<evidence type="ECO:0000259" key="22">
    <source>
        <dbReference type="PROSITE" id="PS51003"/>
    </source>
</evidence>
<feature type="binding site" description="axial binding residue" evidence="19">
    <location>
        <position position="98"/>
    </location>
    <ligand>
        <name>heme b</name>
        <dbReference type="ChEBI" id="CHEBI:60344"/>
        <label>b566</label>
    </ligand>
    <ligandPart>
        <name>Fe</name>
        <dbReference type="ChEBI" id="CHEBI:18248"/>
    </ligandPart>
</feature>
<sequence>MNKPLRLTHPLLKIANNALVDLPAPSNISAWWNFGSLLGLCLMIQIATGLFLAMHYTAHIDLAFSSVAHICRDVNYGWFLRTLHANGASFFFICLYLHVGRGMYYGSYNFFLTWMTGVVILFLVMGTAFMGYVLPWGQMSFWGATVITNLLSAIPYLGMDLVQWVWGGFAVDNATLTRFFTFHFVMPFIVAAMVMIHLLFLHQTGSNNPLGLNSDIDKIPFHPYFSFKDIFGFIIMITLLSSLTLMEPYMLGDPDNFIPANPLVTPVHIQPEWYFLFAYAILRSIPNKLGGVIALILSIAILIILPFYNKNSFRGIQFYPINQIMFWSMVSTVILLTWIGARPVEDPYILTGQILTVIYFMYYLLNPIILNSWDMLIRS</sequence>
<feature type="transmembrane region" description="Helical" evidence="20">
    <location>
        <begin position="78"/>
        <end position="99"/>
    </location>
</feature>
<evidence type="ECO:0000313" key="23">
    <source>
        <dbReference type="EMBL" id="AQM40120.1"/>
    </source>
</evidence>
<dbReference type="InterPro" id="IPR016174">
    <property type="entry name" value="Di-haem_cyt_TM"/>
</dbReference>
<proteinExistence type="inferred from homology"/>
<feature type="transmembrane region" description="Helical" evidence="20">
    <location>
        <begin position="230"/>
        <end position="251"/>
    </location>
</feature>
<comment type="function">
    <text evidence="1 20">Component of the ubiquinol-cytochrome c reductase complex (complex III or cytochrome b-c1 complex) that is part of the mitochondrial respiratory chain. The b-c1 complex mediates electron transfer from ubiquinol to cytochrome c. Contributes to the generation of a proton gradient across the mitochondrial membrane that is then used for ATP synthesis.</text>
</comment>
<accession>A0A1Q1MPV2</accession>
<geneLocation type="mitochondrion" evidence="23"/>
<evidence type="ECO:0000256" key="9">
    <source>
        <dbReference type="ARBA" id="ARBA00022723"/>
    </source>
</evidence>
<evidence type="ECO:0000256" key="3">
    <source>
        <dbReference type="ARBA" id="ARBA00011649"/>
    </source>
</evidence>
<comment type="subcellular location">
    <subcellularLocation>
        <location evidence="2">Mitochondrion inner membrane</location>
        <topology evidence="2">Multi-pass membrane protein</topology>
    </subcellularLocation>
</comment>
<dbReference type="PROSITE" id="PS51003">
    <property type="entry name" value="CYTB_CTER"/>
    <property type="match status" value="1"/>
</dbReference>
<feature type="transmembrane region" description="Helical" evidence="20">
    <location>
        <begin position="320"/>
        <end position="341"/>
    </location>
</feature>
<feature type="binding site" description="axial binding residue" evidence="19">
    <location>
        <position position="197"/>
    </location>
    <ligand>
        <name>heme b</name>
        <dbReference type="ChEBI" id="CHEBI:60344"/>
        <label>b566</label>
    </ligand>
    <ligandPart>
        <name>Fe</name>
        <dbReference type="ChEBI" id="CHEBI:18248"/>
    </ligandPart>
</feature>
<feature type="domain" description="Cytochrome b/b6 N-terminal region profile" evidence="21">
    <location>
        <begin position="1"/>
        <end position="210"/>
    </location>
</feature>
<dbReference type="GO" id="GO:0005743">
    <property type="term" value="C:mitochondrial inner membrane"/>
    <property type="evidence" value="ECO:0007669"/>
    <property type="project" value="UniProtKB-SubCell"/>
</dbReference>
<comment type="cofactor">
    <cofactor evidence="20">
        <name>heme b</name>
        <dbReference type="ChEBI" id="CHEBI:60344"/>
    </cofactor>
    <text evidence="20">Binds 2 heme groups non-covalently.</text>
</comment>
<evidence type="ECO:0000256" key="2">
    <source>
        <dbReference type="ARBA" id="ARBA00004448"/>
    </source>
</evidence>
<evidence type="ECO:0000256" key="5">
    <source>
        <dbReference type="ARBA" id="ARBA00022448"/>
    </source>
</evidence>
<dbReference type="PANTHER" id="PTHR19271:SF16">
    <property type="entry name" value="CYTOCHROME B"/>
    <property type="match status" value="1"/>
</dbReference>
<evidence type="ECO:0000256" key="17">
    <source>
        <dbReference type="ARBA" id="ARBA00061233"/>
    </source>
</evidence>
<feature type="transmembrane region" description="Helical" evidence="20">
    <location>
        <begin position="348"/>
        <end position="365"/>
    </location>
</feature>
<keyword evidence="8 20" id="KW-0812">Transmembrane</keyword>
<keyword evidence="11 20" id="KW-0249">Electron transport</keyword>
<feature type="binding site" description="axial binding residue" evidence="19">
    <location>
        <position position="84"/>
    </location>
    <ligand>
        <name>heme b</name>
        <dbReference type="ChEBI" id="CHEBI:60344"/>
        <label>b562</label>
    </ligand>
    <ligandPart>
        <name>Fe</name>
        <dbReference type="ChEBI" id="CHEBI:18248"/>
    </ligandPart>
</feature>
<evidence type="ECO:0000256" key="6">
    <source>
        <dbReference type="ARBA" id="ARBA00022617"/>
    </source>
</evidence>
<comment type="cofactor">
    <cofactor evidence="19">
        <name>heme</name>
        <dbReference type="ChEBI" id="CHEBI:30413"/>
    </cofactor>
    <text evidence="19">Binds 2 heme groups non-covalently.</text>
</comment>
<dbReference type="SUPFAM" id="SSF81648">
    <property type="entry name" value="a domain/subunit of cytochrome bc1 complex (Ubiquinol-cytochrome c reductase)"/>
    <property type="match status" value="1"/>
</dbReference>
<keyword evidence="13 19" id="KW-0408">Iron</keyword>
<keyword evidence="9 19" id="KW-0479">Metal-binding</keyword>
<evidence type="ECO:0000256" key="4">
    <source>
        <dbReference type="ARBA" id="ARBA00013531"/>
    </source>
</evidence>
<keyword evidence="10" id="KW-0999">Mitochondrion inner membrane</keyword>
<dbReference type="InterPro" id="IPR048260">
    <property type="entry name" value="Cytochrome_b_C_euk/bac"/>
</dbReference>
<evidence type="ECO:0000256" key="16">
    <source>
        <dbReference type="ARBA" id="ARBA00023136"/>
    </source>
</evidence>
<dbReference type="Pfam" id="PF00033">
    <property type="entry name" value="Cytochrome_B"/>
    <property type="match status" value="1"/>
</dbReference>
<feature type="transmembrane region" description="Helical" evidence="20">
    <location>
        <begin position="179"/>
        <end position="201"/>
    </location>
</feature>
<evidence type="ECO:0000256" key="8">
    <source>
        <dbReference type="ARBA" id="ARBA00022692"/>
    </source>
</evidence>
<dbReference type="PANTHER" id="PTHR19271">
    <property type="entry name" value="CYTOCHROME B"/>
    <property type="match status" value="1"/>
</dbReference>
<dbReference type="CDD" id="cd00290">
    <property type="entry name" value="cytochrome_b_C"/>
    <property type="match status" value="1"/>
</dbReference>
<dbReference type="EMBL" id="KX057735">
    <property type="protein sequence ID" value="AQM40120.1"/>
    <property type="molecule type" value="Genomic_DNA"/>
</dbReference>
<keyword evidence="15 20" id="KW-0496">Mitochondrion</keyword>
<keyword evidence="14" id="KW-0830">Ubiquinone</keyword>
<dbReference type="InterPro" id="IPR005798">
    <property type="entry name" value="Cyt_b/b6_C"/>
</dbReference>
<dbReference type="InterPro" id="IPR030689">
    <property type="entry name" value="Cytochrome_b"/>
</dbReference>
<dbReference type="InterPro" id="IPR027387">
    <property type="entry name" value="Cytb/b6-like_sf"/>
</dbReference>
<dbReference type="Pfam" id="PF00032">
    <property type="entry name" value="Cytochrom_B_C"/>
    <property type="match status" value="1"/>
</dbReference>
<evidence type="ECO:0000256" key="7">
    <source>
        <dbReference type="ARBA" id="ARBA00022660"/>
    </source>
</evidence>
<dbReference type="SUPFAM" id="SSF81342">
    <property type="entry name" value="Transmembrane di-heme cytochromes"/>
    <property type="match status" value="1"/>
</dbReference>
<evidence type="ECO:0000256" key="15">
    <source>
        <dbReference type="ARBA" id="ARBA00023128"/>
    </source>
</evidence>
<evidence type="ECO:0000259" key="21">
    <source>
        <dbReference type="PROSITE" id="PS51002"/>
    </source>
</evidence>
<dbReference type="Gene3D" id="1.20.810.10">
    <property type="entry name" value="Cytochrome Bc1 Complex, Chain C"/>
    <property type="match status" value="1"/>
</dbReference>
<feature type="transmembrane region" description="Helical" evidence="20">
    <location>
        <begin position="111"/>
        <end position="134"/>
    </location>
</feature>
<dbReference type="GO" id="GO:0006122">
    <property type="term" value="P:mitochondrial electron transport, ubiquinol to cytochrome c"/>
    <property type="evidence" value="ECO:0007669"/>
    <property type="project" value="TreeGrafter"/>
</dbReference>
<name>A0A1Q1MPV2_9ORTH</name>
<dbReference type="PROSITE" id="PS51002">
    <property type="entry name" value="CYTB_NTER"/>
    <property type="match status" value="1"/>
</dbReference>
<feature type="binding site" evidence="18">
    <location>
        <position position="202"/>
    </location>
    <ligand>
        <name>a ubiquinone</name>
        <dbReference type="ChEBI" id="CHEBI:16389"/>
    </ligand>
</feature>
<keyword evidence="5 20" id="KW-0813">Transport</keyword>
<keyword evidence="16 20" id="KW-0472">Membrane</keyword>
<evidence type="ECO:0000256" key="12">
    <source>
        <dbReference type="ARBA" id="ARBA00022989"/>
    </source>
</evidence>
<dbReference type="GO" id="GO:0016491">
    <property type="term" value="F:oxidoreductase activity"/>
    <property type="evidence" value="ECO:0007669"/>
    <property type="project" value="UniProtKB-UniRule"/>
</dbReference>
<feature type="transmembrane region" description="Helical" evidence="20">
    <location>
        <begin position="141"/>
        <end position="159"/>
    </location>
</feature>
<protein>
    <recommendedName>
        <fullName evidence="4 20">Cytochrome b</fullName>
    </recommendedName>
</protein>
<reference evidence="23" key="1">
    <citation type="submission" date="2016-04" db="EMBL/GenBank/DDBJ databases">
        <title>Towards a higher-level phylogeny of ensiferan insects inferred from mitochondrial genome sequences.</title>
        <authorList>
            <person name="Zhou Z.J."/>
        </authorList>
    </citation>
    <scope>NUCLEOTIDE SEQUENCE</scope>
</reference>
<dbReference type="GO" id="GO:0046872">
    <property type="term" value="F:metal ion binding"/>
    <property type="evidence" value="ECO:0007669"/>
    <property type="project" value="UniProtKB-UniRule"/>
</dbReference>
<evidence type="ECO:0000256" key="11">
    <source>
        <dbReference type="ARBA" id="ARBA00022982"/>
    </source>
</evidence>
<dbReference type="PIRSF" id="PIRSF038885">
    <property type="entry name" value="COB"/>
    <property type="match status" value="1"/>
</dbReference>
<dbReference type="CDD" id="cd00284">
    <property type="entry name" value="Cytochrome_b_N"/>
    <property type="match status" value="1"/>
</dbReference>
<evidence type="ECO:0000256" key="1">
    <source>
        <dbReference type="ARBA" id="ARBA00002566"/>
    </source>
</evidence>
<keyword evidence="7 20" id="KW-0679">Respiratory chain</keyword>
<organism evidence="23">
    <name type="scientific">Kuwayamaea chinensis</name>
    <dbReference type="NCBI Taxonomy" id="1945532"/>
    <lineage>
        <taxon>Eukaryota</taxon>
        <taxon>Metazoa</taxon>
        <taxon>Ecdysozoa</taxon>
        <taxon>Arthropoda</taxon>
        <taxon>Hexapoda</taxon>
        <taxon>Insecta</taxon>
        <taxon>Pterygota</taxon>
        <taxon>Neoptera</taxon>
        <taxon>Polyneoptera</taxon>
        <taxon>Orthoptera</taxon>
        <taxon>Ensifera</taxon>
        <taxon>Tettigoniidea</taxon>
        <taxon>Tettigonioidea</taxon>
        <taxon>Tettigoniidae</taxon>
        <taxon>Phaneropterinae</taxon>
        <taxon>Ducetiini</taxon>
        <taxon>Kuwayamaea</taxon>
    </lineage>
</organism>
<dbReference type="InterPro" id="IPR048259">
    <property type="entry name" value="Cytochrome_b_N_euk/bac"/>
</dbReference>
<feature type="transmembrane region" description="Helical" evidence="20">
    <location>
        <begin position="31"/>
        <end position="57"/>
    </location>
</feature>
<feature type="domain" description="Cytochrome b/b6 C-terminal region profile" evidence="22">
    <location>
        <begin position="211"/>
        <end position="379"/>
    </location>
</feature>
<gene>
    <name evidence="23" type="primary">CYTB</name>
</gene>
<evidence type="ECO:0000256" key="19">
    <source>
        <dbReference type="PIRSR" id="PIRSR038885-2"/>
    </source>
</evidence>
<feature type="binding site" description="axial binding residue" evidence="19">
    <location>
        <position position="183"/>
    </location>
    <ligand>
        <name>heme b</name>
        <dbReference type="ChEBI" id="CHEBI:60344"/>
        <label>b562</label>
    </ligand>
    <ligandPart>
        <name>Fe</name>
        <dbReference type="ChEBI" id="CHEBI:18248"/>
    </ligandPart>
</feature>
<evidence type="ECO:0000256" key="18">
    <source>
        <dbReference type="PIRSR" id="PIRSR038885-1"/>
    </source>
</evidence>
<dbReference type="InterPro" id="IPR036150">
    <property type="entry name" value="Cyt_b/b6_C_sf"/>
</dbReference>